<feature type="region of interest" description="Disordered" evidence="6">
    <location>
        <begin position="124"/>
        <end position="203"/>
    </location>
</feature>
<accession>A0ABU1DIG8</accession>
<keyword evidence="4 5" id="KW-0720">Serine protease</keyword>
<evidence type="ECO:0000313" key="10">
    <source>
        <dbReference type="EMBL" id="MDR4307908.1"/>
    </source>
</evidence>
<dbReference type="PANTHER" id="PTHR43806">
    <property type="entry name" value="PEPTIDASE S8"/>
    <property type="match status" value="1"/>
</dbReference>
<evidence type="ECO:0000259" key="9">
    <source>
        <dbReference type="Pfam" id="PF00082"/>
    </source>
</evidence>
<reference evidence="10" key="1">
    <citation type="submission" date="2020-10" db="EMBL/GenBank/DDBJ databases">
        <authorList>
            <person name="Abbas A."/>
            <person name="Razzaq R."/>
            <person name="Waqas M."/>
            <person name="Abbas N."/>
            <person name="Nielsen T.K."/>
            <person name="Hansen L.H."/>
            <person name="Hussain S."/>
            <person name="Shahid M."/>
        </authorList>
    </citation>
    <scope>NUCLEOTIDE SEQUENCE</scope>
    <source>
        <strain evidence="10">S14</strain>
    </source>
</reference>
<dbReference type="Proteomes" id="UP001181622">
    <property type="component" value="Unassembled WGS sequence"/>
</dbReference>
<feature type="compositionally biased region" description="Low complexity" evidence="6">
    <location>
        <begin position="156"/>
        <end position="169"/>
    </location>
</feature>
<keyword evidence="2 5" id="KW-0645">Protease</keyword>
<evidence type="ECO:0000256" key="7">
    <source>
        <dbReference type="SAM" id="Phobius"/>
    </source>
</evidence>
<dbReference type="InterPro" id="IPR036852">
    <property type="entry name" value="Peptidase_S8/S53_dom_sf"/>
</dbReference>
<evidence type="ECO:0000256" key="4">
    <source>
        <dbReference type="ARBA" id="ARBA00022825"/>
    </source>
</evidence>
<dbReference type="CDD" id="cd05561">
    <property type="entry name" value="Peptidases_S8_4"/>
    <property type="match status" value="1"/>
</dbReference>
<proteinExistence type="inferred from homology"/>
<evidence type="ECO:0000313" key="11">
    <source>
        <dbReference type="Proteomes" id="UP001181622"/>
    </source>
</evidence>
<evidence type="ECO:0000256" key="5">
    <source>
        <dbReference type="PROSITE-ProRule" id="PRU01240"/>
    </source>
</evidence>
<keyword evidence="3 5" id="KW-0378">Hydrolase</keyword>
<dbReference type="Pfam" id="PF00082">
    <property type="entry name" value="Peptidase_S8"/>
    <property type="match status" value="1"/>
</dbReference>
<keyword evidence="7" id="KW-1133">Transmembrane helix</keyword>
<comment type="similarity">
    <text evidence="1 5">Belongs to the peptidase S8 family.</text>
</comment>
<organism evidence="10 11">
    <name type="scientific">Chelatococcus sambhunathii</name>
    <dbReference type="NCBI Taxonomy" id="363953"/>
    <lineage>
        <taxon>Bacteria</taxon>
        <taxon>Pseudomonadati</taxon>
        <taxon>Pseudomonadota</taxon>
        <taxon>Alphaproteobacteria</taxon>
        <taxon>Hyphomicrobiales</taxon>
        <taxon>Chelatococcaceae</taxon>
        <taxon>Chelatococcus</taxon>
    </lineage>
</organism>
<dbReference type="Gene3D" id="3.40.50.200">
    <property type="entry name" value="Peptidase S8/S53 domain"/>
    <property type="match status" value="1"/>
</dbReference>
<comment type="caution">
    <text evidence="10">The sequence shown here is derived from an EMBL/GenBank/DDBJ whole genome shotgun (WGS) entry which is preliminary data.</text>
</comment>
<feature type="domain" description="Peptidase S8/S53" evidence="9">
    <location>
        <begin position="323"/>
        <end position="566"/>
    </location>
</feature>
<dbReference type="PROSITE" id="PS51892">
    <property type="entry name" value="SUBTILASE"/>
    <property type="match status" value="1"/>
</dbReference>
<gene>
    <name evidence="10" type="ORF">IHQ68_14900</name>
</gene>
<feature type="active site" description="Charge relay system" evidence="5">
    <location>
        <position position="518"/>
    </location>
</feature>
<name>A0ABU1DIG8_9HYPH</name>
<protein>
    <submittedName>
        <fullName evidence="10">S8 family serine peptidase</fullName>
    </submittedName>
</protein>
<dbReference type="RefSeq" id="WP_309393203.1">
    <property type="nucleotide sequence ID" value="NZ_JADBEO010000035.1"/>
</dbReference>
<dbReference type="EMBL" id="JADBEO010000035">
    <property type="protein sequence ID" value="MDR4307908.1"/>
    <property type="molecule type" value="Genomic_DNA"/>
</dbReference>
<feature type="region of interest" description="Disordered" evidence="6">
    <location>
        <begin position="582"/>
        <end position="619"/>
    </location>
</feature>
<dbReference type="InterPro" id="IPR000209">
    <property type="entry name" value="Peptidase_S8/S53_dom"/>
</dbReference>
<evidence type="ECO:0000256" key="1">
    <source>
        <dbReference type="ARBA" id="ARBA00011073"/>
    </source>
</evidence>
<sequence length="619" mass="63501">MSAPSGPKSRSAAARRLRLAFALPLGAVLVFGSVAAEAQDYSRGYGGGGGKDYKWRGGRGHGGGGGGAAIAGGLIGLGAGLAIGAATAERRRVREETVIEEYEVRPARRPVKARRAPVEVVEEQPYYEPSRPKRWKPRRPDVEAYEEAPPPRRRPAQPQKPKVAKAAPAKPRDRLEPQAAPVAAPAMAAPINPPPPAAPFAQQPPQPALVASGGPDEVPGEVLIEVGSNLTDAQVDDLAARQRLERLESHKLELTGTTVFRWRIPDGRSVDQVVDALRADPLVRSAQPNHIFELSDARPSELAASQYAVAKMRVDEAQASATGKGVRIAVIDSAVDPTHPALKGAVVESFDPIGGEVAPHPHGTAVAALAAGRGELASPAPDAEIFAVRAFAPERKSKLGAQGTTMLILRGLDWASSRGVRVVNMSFAGPKDSKISEAIAAGAAKGTIYVAAAGNAGPSSPPLFPAADRNVIAVTATDAEDRILPVANRGDHLSVAAPGVDVLVASPGGGFGFMSGTSMASAEVAGVIATMAEADPGLPAWRARAALTGSARDLGAPGPDAEFGAGAVDAVGALEALGVVRQPPVAGVESPERTASTRSASAGQPSLSDSDVPPDAGAR</sequence>
<evidence type="ECO:0000256" key="3">
    <source>
        <dbReference type="ARBA" id="ARBA00022801"/>
    </source>
</evidence>
<keyword evidence="7" id="KW-0472">Membrane</keyword>
<keyword evidence="8" id="KW-0732">Signal</keyword>
<keyword evidence="7" id="KW-0812">Transmembrane</keyword>
<keyword evidence="11" id="KW-1185">Reference proteome</keyword>
<feature type="compositionally biased region" description="Polar residues" evidence="6">
    <location>
        <begin position="593"/>
        <end position="609"/>
    </location>
</feature>
<feature type="compositionally biased region" description="Pro residues" evidence="6">
    <location>
        <begin position="191"/>
        <end position="203"/>
    </location>
</feature>
<dbReference type="PANTHER" id="PTHR43806:SF11">
    <property type="entry name" value="CEREVISIN-RELATED"/>
    <property type="match status" value="1"/>
</dbReference>
<dbReference type="PRINTS" id="PR00723">
    <property type="entry name" value="SUBTILISIN"/>
</dbReference>
<feature type="transmembrane region" description="Helical" evidence="7">
    <location>
        <begin position="62"/>
        <end position="86"/>
    </location>
</feature>
<feature type="active site" description="Charge relay system" evidence="5">
    <location>
        <position position="332"/>
    </location>
</feature>
<feature type="compositionally biased region" description="Low complexity" evidence="6">
    <location>
        <begin position="177"/>
        <end position="190"/>
    </location>
</feature>
<feature type="active site" description="Charge relay system" evidence="5">
    <location>
        <position position="362"/>
    </location>
</feature>
<evidence type="ECO:0000256" key="8">
    <source>
        <dbReference type="SAM" id="SignalP"/>
    </source>
</evidence>
<feature type="chain" id="PRO_5046588979" evidence="8">
    <location>
        <begin position="39"/>
        <end position="619"/>
    </location>
</feature>
<dbReference type="InterPro" id="IPR015500">
    <property type="entry name" value="Peptidase_S8_subtilisin-rel"/>
</dbReference>
<dbReference type="InterPro" id="IPR050131">
    <property type="entry name" value="Peptidase_S8_subtilisin-like"/>
</dbReference>
<evidence type="ECO:0000256" key="6">
    <source>
        <dbReference type="SAM" id="MobiDB-lite"/>
    </source>
</evidence>
<dbReference type="SUPFAM" id="SSF52743">
    <property type="entry name" value="Subtilisin-like"/>
    <property type="match status" value="1"/>
</dbReference>
<evidence type="ECO:0000256" key="2">
    <source>
        <dbReference type="ARBA" id="ARBA00022670"/>
    </source>
</evidence>
<feature type="signal peptide" evidence="8">
    <location>
        <begin position="1"/>
        <end position="38"/>
    </location>
</feature>